<evidence type="ECO:0000256" key="2">
    <source>
        <dbReference type="ARBA" id="ARBA00022536"/>
    </source>
</evidence>
<proteinExistence type="predicted"/>
<dbReference type="Pfam" id="PF13947">
    <property type="entry name" value="GUB_WAK_bind"/>
    <property type="match status" value="1"/>
</dbReference>
<dbReference type="GO" id="GO:0005509">
    <property type="term" value="F:calcium ion binding"/>
    <property type="evidence" value="ECO:0007669"/>
    <property type="project" value="InterPro"/>
</dbReference>
<protein>
    <recommendedName>
        <fullName evidence="8">EGF-like domain-containing protein</fullName>
    </recommendedName>
</protein>
<dbReference type="SUPFAM" id="SSF57196">
    <property type="entry name" value="EGF/Laminin"/>
    <property type="match status" value="1"/>
</dbReference>
<comment type="caution">
    <text evidence="6">Lacks conserved residue(s) required for the propagation of feature annotation.</text>
</comment>
<sequence>MNKYYAEFLVVFTPGVMNNYYAEFSVELSHLATANTNSSSASNTTITEGDNITKPNCPRRCGNLTVPYPFGIGIGSGCAIGEWFEVNCSTAFNPPRAFIAQGNIQIYNISDNQMRVANVVAKKCYDESGVVVDENTAWTNITMTPFSFSESNKFTMIGCDDYAYMMGGQDIENFTIGCDSQCYSTEAVLDGYCSGIGCCQTPVPKSLKYYDSSVHSFNNHSGIVSFNPCGYAFLGEQESFTFRGVEDFLDTNFKERIEKTVPIVLDWALSKRTCDEAQFSSDYACRNNSFCVDTNNGLGGYRCSCNEGFRGNPYLHPGCEDIDECADPNNNNCEKICVNTPGGFNCSCPHGYYGDGFKDGRGCIAYNSKFPVIKYSLGIGFGFLTLVIAITYLYTAPSTSNDLYSIQMGPYTSTGDFSGQYSSDSARLMFPVNSPR</sequence>
<dbReference type="CDD" id="cd00054">
    <property type="entry name" value="EGF_CA"/>
    <property type="match status" value="2"/>
</dbReference>
<dbReference type="InterPro" id="IPR000742">
    <property type="entry name" value="EGF"/>
</dbReference>
<keyword evidence="4" id="KW-0677">Repeat</keyword>
<dbReference type="Gene3D" id="2.10.25.10">
    <property type="entry name" value="Laminin"/>
    <property type="match status" value="2"/>
</dbReference>
<evidence type="ECO:0000259" key="8">
    <source>
        <dbReference type="PROSITE" id="PS50026"/>
    </source>
</evidence>
<dbReference type="PROSITE" id="PS00010">
    <property type="entry name" value="ASX_HYDROXYL"/>
    <property type="match status" value="1"/>
</dbReference>
<dbReference type="PROSITE" id="PS01187">
    <property type="entry name" value="EGF_CA"/>
    <property type="match status" value="1"/>
</dbReference>
<dbReference type="PROSITE" id="PS50026">
    <property type="entry name" value="EGF_3"/>
    <property type="match status" value="2"/>
</dbReference>
<keyword evidence="3" id="KW-0732">Signal</keyword>
<dbReference type="InterPro" id="IPR025287">
    <property type="entry name" value="WAK_GUB"/>
</dbReference>
<keyword evidence="2 6" id="KW-0245">EGF-like domain</keyword>
<dbReference type="GO" id="GO:0030247">
    <property type="term" value="F:polysaccharide binding"/>
    <property type="evidence" value="ECO:0007669"/>
    <property type="project" value="InterPro"/>
</dbReference>
<evidence type="ECO:0000256" key="4">
    <source>
        <dbReference type="ARBA" id="ARBA00022737"/>
    </source>
</evidence>
<keyword evidence="7" id="KW-0812">Transmembrane</keyword>
<dbReference type="InterPro" id="IPR018097">
    <property type="entry name" value="EGF_Ca-bd_CS"/>
</dbReference>
<evidence type="ECO:0000256" key="3">
    <source>
        <dbReference type="ARBA" id="ARBA00022729"/>
    </source>
</evidence>
<evidence type="ECO:0000256" key="5">
    <source>
        <dbReference type="ARBA" id="ARBA00023157"/>
    </source>
</evidence>
<accession>A0AAD1Z2Y8</accession>
<dbReference type="Proteomes" id="UP000834106">
    <property type="component" value="Chromosome 5"/>
</dbReference>
<evidence type="ECO:0000256" key="7">
    <source>
        <dbReference type="SAM" id="Phobius"/>
    </source>
</evidence>
<evidence type="ECO:0000313" key="10">
    <source>
        <dbReference type="Proteomes" id="UP000834106"/>
    </source>
</evidence>
<evidence type="ECO:0000256" key="6">
    <source>
        <dbReference type="PROSITE-ProRule" id="PRU00076"/>
    </source>
</evidence>
<dbReference type="SMART" id="SM00179">
    <property type="entry name" value="EGF_CA"/>
    <property type="match status" value="2"/>
</dbReference>
<dbReference type="InterPro" id="IPR049883">
    <property type="entry name" value="NOTCH1_EGF-like"/>
</dbReference>
<reference evidence="9" key="1">
    <citation type="submission" date="2023-05" db="EMBL/GenBank/DDBJ databases">
        <authorList>
            <person name="Huff M."/>
        </authorList>
    </citation>
    <scope>NUCLEOTIDE SEQUENCE</scope>
</reference>
<keyword evidence="10" id="KW-1185">Reference proteome</keyword>
<dbReference type="Pfam" id="PF07645">
    <property type="entry name" value="EGF_CA"/>
    <property type="match status" value="1"/>
</dbReference>
<feature type="domain" description="EGF-like" evidence="8">
    <location>
        <begin position="270"/>
        <end position="320"/>
    </location>
</feature>
<dbReference type="AlphaFoldDB" id="A0AAD1Z2Y8"/>
<keyword evidence="7" id="KW-0472">Membrane</keyword>
<feature type="domain" description="EGF-like" evidence="8">
    <location>
        <begin position="321"/>
        <end position="358"/>
    </location>
</feature>
<feature type="transmembrane region" description="Helical" evidence="7">
    <location>
        <begin position="375"/>
        <end position="395"/>
    </location>
</feature>
<dbReference type="InterPro" id="IPR001881">
    <property type="entry name" value="EGF-like_Ca-bd_dom"/>
</dbReference>
<dbReference type="EMBL" id="OU503040">
    <property type="protein sequence ID" value="CAI9761879.1"/>
    <property type="molecule type" value="Genomic_DNA"/>
</dbReference>
<dbReference type="InterPro" id="IPR000152">
    <property type="entry name" value="EGF-type_Asp/Asn_hydroxyl_site"/>
</dbReference>
<dbReference type="SMART" id="SM00181">
    <property type="entry name" value="EGF"/>
    <property type="match status" value="2"/>
</dbReference>
<keyword evidence="7" id="KW-1133">Transmembrane helix</keyword>
<keyword evidence="5" id="KW-1015">Disulfide bond</keyword>
<dbReference type="PANTHER" id="PTHR33491">
    <property type="entry name" value="OSJNBA0016N04.9 PROTEIN"/>
    <property type="match status" value="1"/>
</dbReference>
<evidence type="ECO:0000313" key="9">
    <source>
        <dbReference type="EMBL" id="CAI9761879.1"/>
    </source>
</evidence>
<gene>
    <name evidence="9" type="ORF">FPE_LOCUS9309</name>
</gene>
<organism evidence="9 10">
    <name type="scientific">Fraxinus pennsylvanica</name>
    <dbReference type="NCBI Taxonomy" id="56036"/>
    <lineage>
        <taxon>Eukaryota</taxon>
        <taxon>Viridiplantae</taxon>
        <taxon>Streptophyta</taxon>
        <taxon>Embryophyta</taxon>
        <taxon>Tracheophyta</taxon>
        <taxon>Spermatophyta</taxon>
        <taxon>Magnoliopsida</taxon>
        <taxon>eudicotyledons</taxon>
        <taxon>Gunneridae</taxon>
        <taxon>Pentapetalae</taxon>
        <taxon>asterids</taxon>
        <taxon>lamiids</taxon>
        <taxon>Lamiales</taxon>
        <taxon>Oleaceae</taxon>
        <taxon>Oleeae</taxon>
        <taxon>Fraxinus</taxon>
    </lineage>
</organism>
<evidence type="ECO:0000256" key="1">
    <source>
        <dbReference type="ARBA" id="ARBA00004167"/>
    </source>
</evidence>
<dbReference type="GO" id="GO:0016020">
    <property type="term" value="C:membrane"/>
    <property type="evidence" value="ECO:0007669"/>
    <property type="project" value="UniProtKB-SubCell"/>
</dbReference>
<comment type="subcellular location">
    <subcellularLocation>
        <location evidence="1">Membrane</location>
        <topology evidence="1">Single-pass membrane protein</topology>
    </subcellularLocation>
</comment>
<name>A0AAD1Z2Y8_9LAMI</name>
<dbReference type="FunFam" id="2.10.25.10:FF:000038">
    <property type="entry name" value="Fibrillin 2"/>
    <property type="match status" value="1"/>
</dbReference>